<evidence type="ECO:0000313" key="3">
    <source>
        <dbReference type="EMBL" id="NDK91594.1"/>
    </source>
</evidence>
<dbReference type="SUPFAM" id="SSF53474">
    <property type="entry name" value="alpha/beta-Hydrolases"/>
    <property type="match status" value="1"/>
</dbReference>
<protein>
    <submittedName>
        <fullName evidence="3">DUF2235 domain-containing protein</fullName>
    </submittedName>
</protein>
<dbReference type="PANTHER" id="PTHR33840:SF1">
    <property type="entry name" value="TLE1 PHOSPHOLIPASE DOMAIN-CONTAINING PROTEIN"/>
    <property type="match status" value="1"/>
</dbReference>
<evidence type="ECO:0000313" key="4">
    <source>
        <dbReference type="Proteomes" id="UP000466307"/>
    </source>
</evidence>
<evidence type="ECO:0000256" key="1">
    <source>
        <dbReference type="SAM" id="MobiDB-lite"/>
    </source>
</evidence>
<accession>A0A7K3LTJ1</accession>
<evidence type="ECO:0000259" key="2">
    <source>
        <dbReference type="Pfam" id="PF09994"/>
    </source>
</evidence>
<dbReference type="AlphaFoldDB" id="A0A7K3LTJ1"/>
<dbReference type="InterPro" id="IPR029058">
    <property type="entry name" value="AB_hydrolase_fold"/>
</dbReference>
<gene>
    <name evidence="3" type="ORF">GYA93_18715</name>
</gene>
<feature type="region of interest" description="Disordered" evidence="1">
    <location>
        <begin position="359"/>
        <end position="381"/>
    </location>
</feature>
<reference evidence="3 4" key="1">
    <citation type="submission" date="2020-01" db="EMBL/GenBank/DDBJ databases">
        <title>Investigation of new actinobacteria for the biodesulphurisation of diesel fuel.</title>
        <authorList>
            <person name="Athi Narayanan S.M."/>
        </authorList>
    </citation>
    <scope>NUCLEOTIDE SEQUENCE [LARGE SCALE GENOMIC DNA]</scope>
    <source>
        <strain evidence="3 4">213E</strain>
    </source>
</reference>
<dbReference type="PANTHER" id="PTHR33840">
    <property type="match status" value="1"/>
</dbReference>
<proteinExistence type="predicted"/>
<comment type="caution">
    <text evidence="3">The sequence shown here is derived from an EMBL/GenBank/DDBJ whole genome shotgun (WGS) entry which is preliminary data.</text>
</comment>
<sequence length="381" mass="42816">MTERAASDPRAAVEPRNLVICLDGTTNEPETGFTNVARLFDVCVKDDTQLVYYDPGVGTMGSRAAVTQIGRAATRFGGMVAGYGIRDNIEEAYGWLCTRYRPGDQIYVFGFSRGAYTARALTGMLRTVGLLHPDALNLVPYALKLYTTRGPEDVPAAPDEPKPAAVQEYWRLRNDFRTKFGNPDFPVPFRRTKQVRFLGVWDTVKSVGWLNLRARVEIARWPFTANIDNVETARHALALDERRRPFAEYRFAGEKLDRRDVQEMWFAGVHGDIGGSCRPDSRLPDVALSWMVDEAHAAGIRINRKAYRRNLDIGFGTPLPDDRVLGPIVGNNAVWRLARGWRDREVRHDDLIHPSVAHRVQHTAGDAKPYRAPVRSAEAGR</sequence>
<feature type="domain" description="T6SS Phospholipase effector Tle1-like catalytic" evidence="2">
    <location>
        <begin position="16"/>
        <end position="294"/>
    </location>
</feature>
<name>A0A7K3LTJ1_9ACTN</name>
<keyword evidence="4" id="KW-1185">Reference proteome</keyword>
<dbReference type="Pfam" id="PF09994">
    <property type="entry name" value="T6SS_Tle1-like_cat"/>
    <property type="match status" value="1"/>
</dbReference>
<dbReference type="Gene3D" id="3.40.50.1820">
    <property type="entry name" value="alpha/beta hydrolase"/>
    <property type="match status" value="1"/>
</dbReference>
<dbReference type="RefSeq" id="WP_053776576.1">
    <property type="nucleotide sequence ID" value="NZ_JAADZU010000074.1"/>
</dbReference>
<dbReference type="Proteomes" id="UP000466307">
    <property type="component" value="Unassembled WGS sequence"/>
</dbReference>
<dbReference type="InterPro" id="IPR018712">
    <property type="entry name" value="Tle1-like_cat"/>
</dbReference>
<organism evidence="3 4">
    <name type="scientific">Gordonia desulfuricans</name>
    <dbReference type="NCBI Taxonomy" id="89051"/>
    <lineage>
        <taxon>Bacteria</taxon>
        <taxon>Bacillati</taxon>
        <taxon>Actinomycetota</taxon>
        <taxon>Actinomycetes</taxon>
        <taxon>Mycobacteriales</taxon>
        <taxon>Gordoniaceae</taxon>
        <taxon>Gordonia</taxon>
    </lineage>
</organism>
<dbReference type="EMBL" id="JAADZU010000074">
    <property type="protein sequence ID" value="NDK91594.1"/>
    <property type="molecule type" value="Genomic_DNA"/>
</dbReference>